<gene>
    <name evidence="3" type="ORF">DSTB1V02_LOCUS5969</name>
</gene>
<dbReference type="InterPro" id="IPR058543">
    <property type="entry name" value="Beta-prop_RSE1/DDB1/CPSF1_2nd"/>
</dbReference>
<dbReference type="EMBL" id="LR900556">
    <property type="protein sequence ID" value="CAD7246109.1"/>
    <property type="molecule type" value="Genomic_DNA"/>
</dbReference>
<dbReference type="Proteomes" id="UP000677054">
    <property type="component" value="Unassembled WGS sequence"/>
</dbReference>
<proteinExistence type="predicted"/>
<name>A0A7R8XE78_9CRUS</name>
<reference evidence="3" key="1">
    <citation type="submission" date="2020-11" db="EMBL/GenBank/DDBJ databases">
        <authorList>
            <person name="Tran Van P."/>
        </authorList>
    </citation>
    <scope>NUCLEOTIDE SEQUENCE</scope>
</reference>
<dbReference type="InterPro" id="IPR015943">
    <property type="entry name" value="WD40/YVTN_repeat-like_dom_sf"/>
</dbReference>
<evidence type="ECO:0000313" key="3">
    <source>
        <dbReference type="EMBL" id="CAD7246109.1"/>
    </source>
</evidence>
<dbReference type="AlphaFoldDB" id="A0A7R8XE78"/>
<dbReference type="Pfam" id="PF23726">
    <property type="entry name" value="Beta-prop_RSE1_2nd"/>
    <property type="match status" value="1"/>
</dbReference>
<evidence type="ECO:0000259" key="1">
    <source>
        <dbReference type="Pfam" id="PF10433"/>
    </source>
</evidence>
<protein>
    <recommendedName>
        <fullName evidence="5">DNA damage-binding protein 1</fullName>
    </recommendedName>
</protein>
<sequence>MSHNYVVTCQKPTAVNACATGNFVSQEELNLVLAKNNYLEIYVVRPEGLQLLKEINLYGRVSVMKFFRPEHENKDLLFIITQRYNVMILECVREEDDFEIKTKAHGNVKDSIGNQSETGIIAIIDPTGHVIGLRLCDGIFKVIPLEKDNTELKAFNLSLEELVIQDMAFLSDCSVPTIIFIHQDQNGRHVKTYEICLKSKEFKKGPWKQDNVETEASLVIPVPLPFGGALIVGEETITYHNGSSYIPVAPPVIKHSTISCYCQVDPVRYLLGGFLGKLYMLILEKEEKMDGSHVIKDLKVEYLGEISIPECLTYLDNGVVYVGSRLGDSQLVKLNEEPDENGSHVTMLESFLNLGPIVDMVVVDLERQGQGQLVTCSGAYQEGSLKIIRNGIGIQEHANVDDLPGIKGMWPLRVATQETFDNMLVLSFVGQTRVLEICGEELEETDLPGFVAEHQTIWSANVHHQQIMQVTSQSARLVDAQTKQLTDEWIPPGGKTITVVSGNTKQVLCACGTDLFYLEITKGKLIQKGSMLGETEIACADISPVIPETTVAQVAAIGLWDLSLKILQIPELSEKHREELGGETIPRSILMISFEGSFYLLCTLGDGVLCYYVFNPQLGLLGDKKKVGSTINASSFHDYCVIDGY</sequence>
<dbReference type="Pfam" id="PF10433">
    <property type="entry name" value="Beta-prop_RSE1_1st"/>
    <property type="match status" value="1"/>
</dbReference>
<dbReference type="OrthoDB" id="433457at2759"/>
<evidence type="ECO:0008006" key="5">
    <source>
        <dbReference type="Google" id="ProtNLM"/>
    </source>
</evidence>
<accession>A0A7R8XE78</accession>
<evidence type="ECO:0000259" key="2">
    <source>
        <dbReference type="Pfam" id="PF23726"/>
    </source>
</evidence>
<dbReference type="InterPro" id="IPR018846">
    <property type="entry name" value="Beta-prop_RSE1/DDB1/CPSF1_1st"/>
</dbReference>
<dbReference type="InterPro" id="IPR050358">
    <property type="entry name" value="RSE1/DDB1/CFT1"/>
</dbReference>
<keyword evidence="4" id="KW-1185">Reference proteome</keyword>
<dbReference type="EMBL" id="CAJPEV010001039">
    <property type="protein sequence ID" value="CAG0890331.1"/>
    <property type="molecule type" value="Genomic_DNA"/>
</dbReference>
<evidence type="ECO:0000313" key="4">
    <source>
        <dbReference type="Proteomes" id="UP000677054"/>
    </source>
</evidence>
<feature type="domain" description="RSE1/DDB1/CPSF1 second beta-propeller" evidence="2">
    <location>
        <begin position="394"/>
        <end position="637"/>
    </location>
</feature>
<dbReference type="FunFam" id="2.130.10.10:FF:000081">
    <property type="entry name" value="DNA damage-binding protein 1"/>
    <property type="match status" value="1"/>
</dbReference>
<organism evidence="3">
    <name type="scientific">Darwinula stevensoni</name>
    <dbReference type="NCBI Taxonomy" id="69355"/>
    <lineage>
        <taxon>Eukaryota</taxon>
        <taxon>Metazoa</taxon>
        <taxon>Ecdysozoa</taxon>
        <taxon>Arthropoda</taxon>
        <taxon>Crustacea</taxon>
        <taxon>Oligostraca</taxon>
        <taxon>Ostracoda</taxon>
        <taxon>Podocopa</taxon>
        <taxon>Podocopida</taxon>
        <taxon>Darwinulocopina</taxon>
        <taxon>Darwinuloidea</taxon>
        <taxon>Darwinulidae</taxon>
        <taxon>Darwinula</taxon>
    </lineage>
</organism>
<dbReference type="Gene3D" id="2.130.10.10">
    <property type="entry name" value="YVTN repeat-like/Quinoprotein amine dehydrogenase"/>
    <property type="match status" value="2"/>
</dbReference>
<dbReference type="PANTHER" id="PTHR10644">
    <property type="entry name" value="DNA REPAIR/RNA PROCESSING CPSF FAMILY"/>
    <property type="match status" value="1"/>
</dbReference>
<feature type="domain" description="RSE1/DDB1/CPSF1 first beta-propeller" evidence="1">
    <location>
        <begin position="15"/>
        <end position="351"/>
    </location>
</feature>